<feature type="region of interest" description="Disordered" evidence="1">
    <location>
        <begin position="339"/>
        <end position="359"/>
    </location>
</feature>
<evidence type="ECO:0000256" key="1">
    <source>
        <dbReference type="SAM" id="MobiDB-lite"/>
    </source>
</evidence>
<keyword evidence="3" id="KW-1185">Reference proteome</keyword>
<comment type="caution">
    <text evidence="2">The sequence shown here is derived from an EMBL/GenBank/DDBJ whole genome shotgun (WGS) entry which is preliminary data.</text>
</comment>
<protein>
    <submittedName>
        <fullName evidence="2">Uncharacterized protein</fullName>
    </submittedName>
</protein>
<name>A0A8H7W0X5_9HELO</name>
<dbReference type="PANTHER" id="PTHR38887">
    <property type="entry name" value="CHROMOSOME 21, WHOLE GENOME SHOTGUN SEQUENCE"/>
    <property type="match status" value="1"/>
</dbReference>
<dbReference type="InterPro" id="IPR053221">
    <property type="entry name" value="Burnettramic_acid_biosynth"/>
</dbReference>
<dbReference type="OrthoDB" id="3433125at2759"/>
<evidence type="ECO:0000313" key="3">
    <source>
        <dbReference type="Proteomes" id="UP000664132"/>
    </source>
</evidence>
<feature type="compositionally biased region" description="Polar residues" evidence="1">
    <location>
        <begin position="194"/>
        <end position="220"/>
    </location>
</feature>
<dbReference type="PANTHER" id="PTHR38887:SF1">
    <property type="entry name" value="RAS MODIFICATION PROTEIN ERF4"/>
    <property type="match status" value="1"/>
</dbReference>
<accession>A0A8H7W0X5</accession>
<proteinExistence type="predicted"/>
<sequence length="520" mass="57487">MGKLSGLISSTYGFTVEAATALSHPTTGAQSAPHTSNYGYYSRSQNAPLYQQPNAPFFSHERRELPLPVIIPQRRPQNKSRGWARAYAPALMGSGIDEATLLDFLDRFNEESKASPYLHVVNVAGAGIGFLPGITPMIVSMAVPVAVQAAKKAQSNHQSDSYLDKMNKALFVPHGLYAIVMTYDPAQSGDMVNVDTSSDSNQFQASSPYGSNGSDQTQNQEFTLPESCPLVFADPAPPQALNPSRNGFFKMADFVSDFKDRRAQASFAQDNPTSRLIGPKPAFTSKYADPGYALSGRAQNDAPRLPHRQEEKKKPGMLKGMKEKVMHSDVLYLMIVNNPTDSASPPTPNPPQTVAKRGASTYQYGPPPPPRTHTPWTQDQYQVIYGNHTGQQRYKEVNEYGDSHNETLRLSTQYPSTYQYGPPPLPSRISAPTPCLYPQQLSAAGVGCSPRAQADRPLNRDTQYEHETETEKRQVLENGENYLGEQRPERNLHRYAAPISVSAVPPVYTPYPTNEWDEWE</sequence>
<feature type="region of interest" description="Disordered" evidence="1">
    <location>
        <begin position="295"/>
        <end position="314"/>
    </location>
</feature>
<gene>
    <name evidence="2" type="ORF">IFR04_013041</name>
</gene>
<feature type="compositionally biased region" description="Basic and acidic residues" evidence="1">
    <location>
        <begin position="453"/>
        <end position="475"/>
    </location>
</feature>
<organism evidence="2 3">
    <name type="scientific">Cadophora malorum</name>
    <dbReference type="NCBI Taxonomy" id="108018"/>
    <lineage>
        <taxon>Eukaryota</taxon>
        <taxon>Fungi</taxon>
        <taxon>Dikarya</taxon>
        <taxon>Ascomycota</taxon>
        <taxon>Pezizomycotina</taxon>
        <taxon>Leotiomycetes</taxon>
        <taxon>Helotiales</taxon>
        <taxon>Ploettnerulaceae</taxon>
        <taxon>Cadophora</taxon>
    </lineage>
</organism>
<evidence type="ECO:0000313" key="2">
    <source>
        <dbReference type="EMBL" id="KAG4413816.1"/>
    </source>
</evidence>
<dbReference type="AlphaFoldDB" id="A0A8H7W0X5"/>
<dbReference type="EMBL" id="JAFJYH010000294">
    <property type="protein sequence ID" value="KAG4413816.1"/>
    <property type="molecule type" value="Genomic_DNA"/>
</dbReference>
<dbReference type="Proteomes" id="UP000664132">
    <property type="component" value="Unassembled WGS sequence"/>
</dbReference>
<reference evidence="2" key="1">
    <citation type="submission" date="2021-02" db="EMBL/GenBank/DDBJ databases">
        <title>Genome sequence Cadophora malorum strain M34.</title>
        <authorList>
            <person name="Stefanovic E."/>
            <person name="Vu D."/>
            <person name="Scully C."/>
            <person name="Dijksterhuis J."/>
            <person name="Roader J."/>
            <person name="Houbraken J."/>
        </authorList>
    </citation>
    <scope>NUCLEOTIDE SEQUENCE</scope>
    <source>
        <strain evidence="2">M34</strain>
    </source>
</reference>
<feature type="region of interest" description="Disordered" evidence="1">
    <location>
        <begin position="191"/>
        <end position="220"/>
    </location>
</feature>
<feature type="region of interest" description="Disordered" evidence="1">
    <location>
        <begin position="449"/>
        <end position="481"/>
    </location>
</feature>